<dbReference type="RefSeq" id="WP_005663816.1">
    <property type="nucleotide sequence ID" value="NZ_CAUQYF010000083.1"/>
</dbReference>
<evidence type="ECO:0000313" key="3">
    <source>
        <dbReference type="Proteomes" id="UP000180246"/>
    </source>
</evidence>
<evidence type="ECO:0000256" key="1">
    <source>
        <dbReference type="SAM" id="SignalP"/>
    </source>
</evidence>
<organism evidence="2 3">
    <name type="scientific">Massilia timonae</name>
    <dbReference type="NCBI Taxonomy" id="47229"/>
    <lineage>
        <taxon>Bacteria</taxon>
        <taxon>Pseudomonadati</taxon>
        <taxon>Pseudomonadota</taxon>
        <taxon>Betaproteobacteria</taxon>
        <taxon>Burkholderiales</taxon>
        <taxon>Oxalobacteraceae</taxon>
        <taxon>Telluria group</taxon>
        <taxon>Massilia</taxon>
    </lineage>
</organism>
<feature type="signal peptide" evidence="1">
    <location>
        <begin position="1"/>
        <end position="24"/>
    </location>
</feature>
<evidence type="ECO:0008006" key="4">
    <source>
        <dbReference type="Google" id="ProtNLM"/>
    </source>
</evidence>
<dbReference type="AlphaFoldDB" id="A0A1S2NDN9"/>
<feature type="chain" id="PRO_5010251551" description="Lipoprotein" evidence="1">
    <location>
        <begin position="25"/>
        <end position="89"/>
    </location>
</feature>
<comment type="caution">
    <text evidence="2">The sequence shown here is derived from an EMBL/GenBank/DDBJ whole genome shotgun (WGS) entry which is preliminary data.</text>
</comment>
<name>A0A1S2NDN9_9BURK</name>
<dbReference type="EMBL" id="JRYB01000001">
    <property type="protein sequence ID" value="OIJ43216.1"/>
    <property type="molecule type" value="Genomic_DNA"/>
</dbReference>
<evidence type="ECO:0000313" key="2">
    <source>
        <dbReference type="EMBL" id="OIJ43216.1"/>
    </source>
</evidence>
<protein>
    <recommendedName>
        <fullName evidence="4">Lipoprotein</fullName>
    </recommendedName>
</protein>
<reference evidence="2 3" key="1">
    <citation type="submission" date="2014-10" db="EMBL/GenBank/DDBJ databases">
        <authorList>
            <person name="Seo M.-J."/>
            <person name="Seok Y.J."/>
            <person name="Cha I.-T."/>
        </authorList>
    </citation>
    <scope>NUCLEOTIDE SEQUENCE [LARGE SCALE GENOMIC DNA]</scope>
    <source>
        <strain evidence="2 3">NEU</strain>
    </source>
</reference>
<gene>
    <name evidence="2" type="ORF">LO55_1301</name>
</gene>
<accession>A0A1S2NDN9</accession>
<dbReference type="Proteomes" id="UP000180246">
    <property type="component" value="Unassembled WGS sequence"/>
</dbReference>
<proteinExistence type="predicted"/>
<keyword evidence="1" id="KW-0732">Signal</keyword>
<dbReference type="PROSITE" id="PS51257">
    <property type="entry name" value="PROKAR_LIPOPROTEIN"/>
    <property type="match status" value="1"/>
</dbReference>
<sequence length="89" mass="9170">MRTTFTRWAALALLACGASGCVSTTPDWDARFGAATRSNLAAQVLDPSGAASGNPALGLDGRAARAAIDNYQRSFARPDTGQPAAMVDQ</sequence>